<evidence type="ECO:0000256" key="1">
    <source>
        <dbReference type="ARBA" id="ARBA00004651"/>
    </source>
</evidence>
<keyword evidence="4 6" id="KW-1133">Transmembrane helix</keyword>
<dbReference type="AlphaFoldDB" id="A0AAJ5WZD6"/>
<accession>A0AAJ5WZD6</accession>
<feature type="domain" description="ABC3 transporter permease C-terminal" evidence="7">
    <location>
        <begin position="675"/>
        <end position="788"/>
    </location>
</feature>
<comment type="subcellular location">
    <subcellularLocation>
        <location evidence="1">Cell membrane</location>
        <topology evidence="1">Multi-pass membrane protein</topology>
    </subcellularLocation>
</comment>
<dbReference type="PANTHER" id="PTHR30572">
    <property type="entry name" value="MEMBRANE COMPONENT OF TRANSPORTER-RELATED"/>
    <property type="match status" value="1"/>
</dbReference>
<dbReference type="GO" id="GO:0022857">
    <property type="term" value="F:transmembrane transporter activity"/>
    <property type="evidence" value="ECO:0007669"/>
    <property type="project" value="TreeGrafter"/>
</dbReference>
<dbReference type="InterPro" id="IPR003838">
    <property type="entry name" value="ABC3_permease_C"/>
</dbReference>
<keyword evidence="3 6" id="KW-0812">Transmembrane</keyword>
<feature type="domain" description="ABC3 transporter permease C-terminal" evidence="7">
    <location>
        <begin position="283"/>
        <end position="398"/>
    </location>
</feature>
<dbReference type="PROSITE" id="PS51257">
    <property type="entry name" value="PROKAR_LIPOPROTEIN"/>
    <property type="match status" value="1"/>
</dbReference>
<evidence type="ECO:0000259" key="8">
    <source>
        <dbReference type="Pfam" id="PF12704"/>
    </source>
</evidence>
<feature type="transmembrane region" description="Helical" evidence="6">
    <location>
        <begin position="277"/>
        <end position="297"/>
    </location>
</feature>
<evidence type="ECO:0000256" key="5">
    <source>
        <dbReference type="ARBA" id="ARBA00023136"/>
    </source>
</evidence>
<feature type="transmembrane region" description="Helical" evidence="6">
    <location>
        <begin position="324"/>
        <end position="351"/>
    </location>
</feature>
<evidence type="ECO:0000259" key="7">
    <source>
        <dbReference type="Pfam" id="PF02687"/>
    </source>
</evidence>
<feature type="transmembrane region" description="Helical" evidence="6">
    <location>
        <begin position="21"/>
        <end position="41"/>
    </location>
</feature>
<evidence type="ECO:0000256" key="6">
    <source>
        <dbReference type="SAM" id="Phobius"/>
    </source>
</evidence>
<keyword evidence="2" id="KW-1003">Cell membrane</keyword>
<feature type="transmembrane region" description="Helical" evidence="6">
    <location>
        <begin position="724"/>
        <end position="744"/>
    </location>
</feature>
<evidence type="ECO:0000313" key="9">
    <source>
        <dbReference type="EMBL" id="WEK37200.1"/>
    </source>
</evidence>
<dbReference type="EMBL" id="CP119311">
    <property type="protein sequence ID" value="WEK37200.1"/>
    <property type="molecule type" value="Genomic_DNA"/>
</dbReference>
<protein>
    <submittedName>
        <fullName evidence="9">ABC transporter permease</fullName>
    </submittedName>
</protein>
<feature type="transmembrane region" description="Helical" evidence="6">
    <location>
        <begin position="756"/>
        <end position="776"/>
    </location>
</feature>
<feature type="transmembrane region" description="Helical" evidence="6">
    <location>
        <begin position="675"/>
        <end position="696"/>
    </location>
</feature>
<keyword evidence="5 6" id="KW-0472">Membrane</keyword>
<feature type="transmembrane region" description="Helical" evidence="6">
    <location>
        <begin position="371"/>
        <end position="395"/>
    </location>
</feature>
<evidence type="ECO:0000256" key="3">
    <source>
        <dbReference type="ARBA" id="ARBA00022692"/>
    </source>
</evidence>
<evidence type="ECO:0000256" key="2">
    <source>
        <dbReference type="ARBA" id="ARBA00022475"/>
    </source>
</evidence>
<gene>
    <name evidence="9" type="ORF">P0Y53_06780</name>
</gene>
<dbReference type="PANTHER" id="PTHR30572:SF18">
    <property type="entry name" value="ABC-TYPE MACROLIDE FAMILY EXPORT SYSTEM PERMEASE COMPONENT 2"/>
    <property type="match status" value="1"/>
</dbReference>
<feature type="transmembrane region" description="Helical" evidence="6">
    <location>
        <begin position="416"/>
        <end position="439"/>
    </location>
</feature>
<feature type="domain" description="MacB-like periplasmic core" evidence="8">
    <location>
        <begin position="20"/>
        <end position="236"/>
    </location>
</feature>
<evidence type="ECO:0000256" key="4">
    <source>
        <dbReference type="ARBA" id="ARBA00022989"/>
    </source>
</evidence>
<dbReference type="Proteomes" id="UP001220610">
    <property type="component" value="Chromosome"/>
</dbReference>
<dbReference type="Pfam" id="PF12704">
    <property type="entry name" value="MacB_PCD"/>
    <property type="match status" value="1"/>
</dbReference>
<sequence length="795" mass="88795">MFKSYLTIAWRNLWKNKTYSAINIFGLMTGITSCLLIGLFIQHELSFDKFQEKGDRIVRVIMKYAFSNGETEEGTFTSTKVAPTFVRTFPELEAGVRFSEDVELVRLGDKRFNENNFLYADSSFFTVFTYKLLQGDAKTALSGRYKVLLTPEMAQKYFGQTDPVGKQLLIGSEGTPYEVTGIIEKMPANSQISFDFLASFSSMGVNQENTYWEANYRTYLLLKEGQSLAGLQAKINTFIKQETKDDHATINFRMEPFNRIHLHSPFSAMVPNTSIQYIYIIGAIAFLVLSIACFTYINMSTARSMERAREVGVRKVMGAGKGQVFWQFVGESVVICFIALLLSGGLIALLLPAFNQLTGVALQLSSLFTPGIFITILFIIACIGLLAGSYPAMVLSAFQPVKVLKGSFRNTSSGVWLRKTLIVFQFVISIFMIIATVIVQQQLHHIRNKEVGYNRDQVLILPLDDEMSKHLAAIKVEFKSNPAVQSVSRAVSPPNRIYSGYSMRSAAMAPKDEMSVNAGLIDEDYVQTVGLQLVAGQDLTLQDRLDVEAAPDGKEYYHYLLNESGARALGWTPEQAIGQKMFMDDGWPGEVKGVVKDFHFQSLHIPIKPLVLAPGVWGRVLLVKLSGQSVPSTIAFLEKKWRTLVPHRPFEYHFLDEDYNNMYASERRLGHITNLFAGIAILLAGIGLLGLSSYAAHQRTREIGIRKVLGASLPGILLLLSKDFLRLILLSFVIAAPLAWYATHQWLQEYAYRVSIHWWVFGAVGLGALLIALLTVSSQSLKAALMNPAKSLHNE</sequence>
<dbReference type="Pfam" id="PF02687">
    <property type="entry name" value="FtsX"/>
    <property type="match status" value="2"/>
</dbReference>
<organism evidence="9 10">
    <name type="scientific">Candidatus Pseudobacter hemicellulosilyticus</name>
    <dbReference type="NCBI Taxonomy" id="3121375"/>
    <lineage>
        <taxon>Bacteria</taxon>
        <taxon>Pseudomonadati</taxon>
        <taxon>Bacteroidota</taxon>
        <taxon>Chitinophagia</taxon>
        <taxon>Chitinophagales</taxon>
        <taxon>Chitinophagaceae</taxon>
        <taxon>Pseudobacter</taxon>
    </lineage>
</organism>
<dbReference type="InterPro" id="IPR050250">
    <property type="entry name" value="Macrolide_Exporter_MacB"/>
</dbReference>
<proteinExistence type="predicted"/>
<name>A0AAJ5WZD6_9BACT</name>
<reference evidence="9" key="1">
    <citation type="submission" date="2023-03" db="EMBL/GenBank/DDBJ databases">
        <title>Andean soil-derived lignocellulolytic bacterial consortium as a source of novel taxa and putative plastic-active enzymes.</title>
        <authorList>
            <person name="Diaz-Garcia L."/>
            <person name="Chuvochina M."/>
            <person name="Feuerriegel G."/>
            <person name="Bunk B."/>
            <person name="Sproer C."/>
            <person name="Streit W.R."/>
            <person name="Rodriguez L.M."/>
            <person name="Overmann J."/>
            <person name="Jimenez D.J."/>
        </authorList>
    </citation>
    <scope>NUCLEOTIDE SEQUENCE</scope>
    <source>
        <strain evidence="9">MAG 7</strain>
    </source>
</reference>
<dbReference type="InterPro" id="IPR025857">
    <property type="entry name" value="MacB_PCD"/>
</dbReference>
<evidence type="ECO:0000313" key="10">
    <source>
        <dbReference type="Proteomes" id="UP001220610"/>
    </source>
</evidence>
<dbReference type="GO" id="GO:0005886">
    <property type="term" value="C:plasma membrane"/>
    <property type="evidence" value="ECO:0007669"/>
    <property type="project" value="UniProtKB-SubCell"/>
</dbReference>